<dbReference type="Pfam" id="PF01161">
    <property type="entry name" value="PBP"/>
    <property type="match status" value="1"/>
</dbReference>
<evidence type="ECO:0000313" key="2">
    <source>
        <dbReference type="EMBL" id="KAG7287203.1"/>
    </source>
</evidence>
<organism evidence="2 3">
    <name type="scientific">Staphylotrichum longicolle</name>
    <dbReference type="NCBI Taxonomy" id="669026"/>
    <lineage>
        <taxon>Eukaryota</taxon>
        <taxon>Fungi</taxon>
        <taxon>Dikarya</taxon>
        <taxon>Ascomycota</taxon>
        <taxon>Pezizomycotina</taxon>
        <taxon>Sordariomycetes</taxon>
        <taxon>Sordariomycetidae</taxon>
        <taxon>Sordariales</taxon>
        <taxon>Chaetomiaceae</taxon>
        <taxon>Staphylotrichum</taxon>
    </lineage>
</organism>
<dbReference type="GO" id="GO:0046578">
    <property type="term" value="P:regulation of Ras protein signal transduction"/>
    <property type="evidence" value="ECO:0007669"/>
    <property type="project" value="TreeGrafter"/>
</dbReference>
<gene>
    <name evidence="2" type="ORF">NEMBOFW57_006708</name>
</gene>
<accession>A0AAD4ETA7</accession>
<dbReference type="InterPro" id="IPR036610">
    <property type="entry name" value="PEBP-like_sf"/>
</dbReference>
<dbReference type="AlphaFoldDB" id="A0AAD4ETA7"/>
<evidence type="ECO:0008006" key="4">
    <source>
        <dbReference type="Google" id="ProtNLM"/>
    </source>
</evidence>
<name>A0AAD4ETA7_9PEZI</name>
<dbReference type="Gene3D" id="3.90.280.10">
    <property type="entry name" value="PEBP-like"/>
    <property type="match status" value="1"/>
</dbReference>
<feature type="region of interest" description="Disordered" evidence="1">
    <location>
        <begin position="59"/>
        <end position="80"/>
    </location>
</feature>
<dbReference type="PANTHER" id="PTHR11362:SF85">
    <property type="entry name" value="INHIBITOR (TFS1), PUTATIVE (AFU_ORTHOLOGUE AFUA_4G08120)-RELATED"/>
    <property type="match status" value="1"/>
</dbReference>
<reference evidence="2" key="1">
    <citation type="submission" date="2023-02" db="EMBL/GenBank/DDBJ databases">
        <authorList>
            <person name="Palmer J.M."/>
        </authorList>
    </citation>
    <scope>NUCLEOTIDE SEQUENCE</scope>
    <source>
        <strain evidence="2">FW57</strain>
    </source>
</reference>
<proteinExistence type="predicted"/>
<evidence type="ECO:0000313" key="3">
    <source>
        <dbReference type="Proteomes" id="UP001197093"/>
    </source>
</evidence>
<dbReference type="GO" id="GO:0005543">
    <property type="term" value="F:phospholipid binding"/>
    <property type="evidence" value="ECO:0007669"/>
    <property type="project" value="TreeGrafter"/>
</dbReference>
<dbReference type="InterPro" id="IPR035810">
    <property type="entry name" value="PEBP_euk"/>
</dbReference>
<comment type="caution">
    <text evidence="2">The sequence shown here is derived from an EMBL/GenBank/DDBJ whole genome shotgun (WGS) entry which is preliminary data.</text>
</comment>
<dbReference type="InterPro" id="IPR008914">
    <property type="entry name" value="PEBP"/>
</dbReference>
<dbReference type="Proteomes" id="UP001197093">
    <property type="component" value="Unassembled WGS sequence"/>
</dbReference>
<dbReference type="EMBL" id="JAHCVI010000003">
    <property type="protein sequence ID" value="KAG7287203.1"/>
    <property type="molecule type" value="Genomic_DNA"/>
</dbReference>
<dbReference type="GO" id="GO:0030414">
    <property type="term" value="F:peptidase inhibitor activity"/>
    <property type="evidence" value="ECO:0007669"/>
    <property type="project" value="TreeGrafter"/>
</dbReference>
<sequence length="258" mass="27175">MTTNTTTALLDSLKSAHLLPSKVIPEPFTPTFHLSVRFSNKAVSNGTLVRVHEVQSTPTISISPISPPSDKPTTTPSSSEKQHFTLMLIDPDAPTPDDPKFAYWRHWVVTNVSVPEGEGDDVVGTGRTLTQYLAPGPKDESGPHRAATALAQDVGSVSIASVSGCPAVVSTTMICSTCMTAACVVPATIVAGCGSCPATPPTIYRGFPCDQGCSNLGPCKTIYEIVTASDLCDSDDDGAEWPDHCEPGHDDDHGGRIR</sequence>
<keyword evidence="3" id="KW-1185">Reference proteome</keyword>
<evidence type="ECO:0000256" key="1">
    <source>
        <dbReference type="SAM" id="MobiDB-lite"/>
    </source>
</evidence>
<dbReference type="PANTHER" id="PTHR11362">
    <property type="entry name" value="PHOSPHATIDYLETHANOLAMINE-BINDING PROTEIN"/>
    <property type="match status" value="1"/>
</dbReference>
<protein>
    <recommendedName>
        <fullName evidence="4">Phosphatidylethanolamine-binding protein</fullName>
    </recommendedName>
</protein>
<dbReference type="GO" id="GO:0030162">
    <property type="term" value="P:regulation of proteolysis"/>
    <property type="evidence" value="ECO:0007669"/>
    <property type="project" value="TreeGrafter"/>
</dbReference>
<dbReference type="SUPFAM" id="SSF49777">
    <property type="entry name" value="PEBP-like"/>
    <property type="match status" value="1"/>
</dbReference>